<dbReference type="Proteomes" id="UP001501427">
    <property type="component" value="Unassembled WGS sequence"/>
</dbReference>
<evidence type="ECO:0000313" key="1">
    <source>
        <dbReference type="EMBL" id="GAA0543564.1"/>
    </source>
</evidence>
<dbReference type="AlphaFoldDB" id="A0A7W7I7B4"/>
<dbReference type="EMBL" id="BAAAHD010000001">
    <property type="protein sequence ID" value="GAA0543564.1"/>
    <property type="molecule type" value="Genomic_DNA"/>
</dbReference>
<reference evidence="2 3" key="2">
    <citation type="submission" date="2020-08" db="EMBL/GenBank/DDBJ databases">
        <title>Sequencing the genomes of 1000 actinobacteria strains.</title>
        <authorList>
            <person name="Klenk H.-P."/>
        </authorList>
    </citation>
    <scope>NUCLEOTIDE SEQUENCE [LARGE SCALE GENOMIC DNA]</scope>
    <source>
        <strain evidence="2 3">DSM 44772</strain>
    </source>
</reference>
<keyword evidence="4" id="KW-1185">Reference proteome</keyword>
<accession>A0A7W7I7B4</accession>
<reference evidence="1" key="3">
    <citation type="submission" date="2023-12" db="EMBL/GenBank/DDBJ databases">
        <authorList>
            <person name="Sun Q."/>
            <person name="Inoue M."/>
        </authorList>
    </citation>
    <scope>NUCLEOTIDE SEQUENCE</scope>
    <source>
        <strain evidence="1">JCM 10667</strain>
    </source>
</reference>
<evidence type="ECO:0000313" key="4">
    <source>
        <dbReference type="Proteomes" id="UP001501427"/>
    </source>
</evidence>
<dbReference type="RefSeq" id="WP_184878597.1">
    <property type="nucleotide sequence ID" value="NZ_BAAAHD010000001.1"/>
</dbReference>
<dbReference type="NCBIfam" id="TIGR03057">
    <property type="entry name" value="xxxLxxG_by_4"/>
    <property type="match status" value="1"/>
</dbReference>
<name>A0A7W7I7B4_9ACTN</name>
<gene>
    <name evidence="2" type="ORF">F4557_000222</name>
    <name evidence="1" type="ORF">GCM10009546_02020</name>
</gene>
<sequence>MTETILIDFMELKEAAPKVNDLHRALSDASRQLGHLDVGVEMEPALASRIRAAVDAAASDTSRAATSIRGLDNAMVACARLAEQAHDIGVVKTAAQPGLYKLKMIDGFLSGAADRTWKEAEAMRNSELTRLGKATERLNMLNRAASLVPSTFADFRNPHLSDRQRAGRFGARAGSMSAGARVADMAGGAVRGKLDDLVEKKMAGKGMATAIARMAGSRAPFLLGGGVGLAVGIGWTALDLKFGISAKAGELAADGMQEFHDHVLDPAGDAIADGVGKIADGAGKVADGVGKLTDGLGSIL</sequence>
<evidence type="ECO:0000313" key="2">
    <source>
        <dbReference type="EMBL" id="MBB4771804.1"/>
    </source>
</evidence>
<protein>
    <submittedName>
        <fullName evidence="2">X-X-X-Leu-X-X-Gly heptad repeat protein</fullName>
    </submittedName>
</protein>
<organism evidence="2 3">
    <name type="scientific">Actinomadura livida</name>
    <dbReference type="NCBI Taxonomy" id="79909"/>
    <lineage>
        <taxon>Bacteria</taxon>
        <taxon>Bacillati</taxon>
        <taxon>Actinomycetota</taxon>
        <taxon>Actinomycetes</taxon>
        <taxon>Streptosporangiales</taxon>
        <taxon>Thermomonosporaceae</taxon>
        <taxon>Actinomadura</taxon>
    </lineage>
</organism>
<evidence type="ECO:0000313" key="3">
    <source>
        <dbReference type="Proteomes" id="UP000549343"/>
    </source>
</evidence>
<comment type="caution">
    <text evidence="2">The sequence shown here is derived from an EMBL/GenBank/DDBJ whole genome shotgun (WGS) entry which is preliminary data.</text>
</comment>
<proteinExistence type="predicted"/>
<dbReference type="Proteomes" id="UP000549343">
    <property type="component" value="Unassembled WGS sequence"/>
</dbReference>
<reference evidence="1 4" key="1">
    <citation type="journal article" date="2019" name="Int. J. Syst. Evol. Microbiol.">
        <title>The Global Catalogue of Microorganisms (GCM) 10K type strain sequencing project: providing services to taxonomists for standard genome sequencing and annotation.</title>
        <authorList>
            <consortium name="The Broad Institute Genomics Platform"/>
            <consortium name="The Broad Institute Genome Sequencing Center for Infectious Disease"/>
            <person name="Wu L."/>
            <person name="Ma J."/>
        </authorList>
    </citation>
    <scope>NUCLEOTIDE SEQUENCE [LARGE SCALE GENOMIC DNA]</scope>
    <source>
        <strain evidence="1 4">JCM 10667</strain>
    </source>
</reference>
<dbReference type="InterPro" id="IPR023908">
    <property type="entry name" value="xxxLxxG_rpt"/>
</dbReference>
<dbReference type="EMBL" id="JACHMV010000001">
    <property type="protein sequence ID" value="MBB4771804.1"/>
    <property type="molecule type" value="Genomic_DNA"/>
</dbReference>